<gene>
    <name evidence="2" type="ORF">DQQ10_16270</name>
</gene>
<feature type="transmembrane region" description="Helical" evidence="1">
    <location>
        <begin position="81"/>
        <end position="102"/>
    </location>
</feature>
<dbReference type="OrthoDB" id="660047at2"/>
<evidence type="ECO:0000313" key="2">
    <source>
        <dbReference type="EMBL" id="RAW00104.1"/>
    </source>
</evidence>
<dbReference type="RefSeq" id="WP_112747942.1">
    <property type="nucleotide sequence ID" value="NZ_QMFY01000008.1"/>
</dbReference>
<organism evidence="2 3">
    <name type="scientific">Pseudochryseolinea flava</name>
    <dbReference type="NCBI Taxonomy" id="2059302"/>
    <lineage>
        <taxon>Bacteria</taxon>
        <taxon>Pseudomonadati</taxon>
        <taxon>Bacteroidota</taxon>
        <taxon>Cytophagia</taxon>
        <taxon>Cytophagales</taxon>
        <taxon>Fulvivirgaceae</taxon>
        <taxon>Pseudochryseolinea</taxon>
    </lineage>
</organism>
<name>A0A364Y000_9BACT</name>
<evidence type="ECO:0000313" key="3">
    <source>
        <dbReference type="Proteomes" id="UP000251889"/>
    </source>
</evidence>
<dbReference type="AlphaFoldDB" id="A0A364Y000"/>
<feature type="transmembrane region" description="Helical" evidence="1">
    <location>
        <begin position="309"/>
        <end position="329"/>
    </location>
</feature>
<feature type="transmembrane region" description="Helical" evidence="1">
    <location>
        <begin position="180"/>
        <end position="200"/>
    </location>
</feature>
<dbReference type="Proteomes" id="UP000251889">
    <property type="component" value="Unassembled WGS sequence"/>
</dbReference>
<feature type="transmembrane region" description="Helical" evidence="1">
    <location>
        <begin position="212"/>
        <end position="236"/>
    </location>
</feature>
<keyword evidence="1" id="KW-0812">Transmembrane</keyword>
<feature type="transmembrane region" description="Helical" evidence="1">
    <location>
        <begin position="114"/>
        <end position="147"/>
    </location>
</feature>
<accession>A0A364Y000</accession>
<keyword evidence="3" id="KW-1185">Reference proteome</keyword>
<proteinExistence type="predicted"/>
<feature type="transmembrane region" description="Helical" evidence="1">
    <location>
        <begin position="154"/>
        <end position="174"/>
    </location>
</feature>
<keyword evidence="1" id="KW-0472">Membrane</keyword>
<evidence type="ECO:0008006" key="4">
    <source>
        <dbReference type="Google" id="ProtNLM"/>
    </source>
</evidence>
<feature type="transmembrane region" description="Helical" evidence="1">
    <location>
        <begin position="256"/>
        <end position="274"/>
    </location>
</feature>
<comment type="caution">
    <text evidence="2">The sequence shown here is derived from an EMBL/GenBank/DDBJ whole genome shotgun (WGS) entry which is preliminary data.</text>
</comment>
<keyword evidence="1" id="KW-1133">Transmembrane helix</keyword>
<feature type="transmembrane region" description="Helical" evidence="1">
    <location>
        <begin position="281"/>
        <end position="303"/>
    </location>
</feature>
<dbReference type="EMBL" id="QMFY01000008">
    <property type="protein sequence ID" value="RAW00104.1"/>
    <property type="molecule type" value="Genomic_DNA"/>
</dbReference>
<evidence type="ECO:0000256" key="1">
    <source>
        <dbReference type="SAM" id="Phobius"/>
    </source>
</evidence>
<feature type="transmembrane region" description="Helical" evidence="1">
    <location>
        <begin position="49"/>
        <end position="74"/>
    </location>
</feature>
<sequence length="386" mass="42889">MATAYNLTNLKNLLVQKEVKQWMKQDYITREQFHTIEREYPCSFYHPNMFIRILLFAATLLGSFGAIGLLILAMDTGSDDSIAGACVFGGVVSIVLLEIMISQGKHYKSGVTEALLYFGVGIIIGGLIVLANPTTAVTSYVFFFLFLFAAIRYIDLIATLGTVLSFAFIVFNSLYEMGGFAQQIIPFVMMIVFGLVYFITRRARQNDSAQPWCDALLIIESTSLLIVYCGGNYFVVRELSIEMMELALEEGQDIPFAWIFYALTVIIPMIYLYFGIVQKNIVLIRVSLIVIAFAVFTFKYYFSLGHPEITLTIAGVILVSISLALLNYLKIVRHGFTRENHLPEKWAGMNIEAVVISQTLGGNQINVQDAPVKGGDFGGGGSSDSF</sequence>
<protein>
    <recommendedName>
        <fullName evidence="4">DUF2157 domain-containing protein</fullName>
    </recommendedName>
</protein>
<reference evidence="2 3" key="1">
    <citation type="submission" date="2018-06" db="EMBL/GenBank/DDBJ databases">
        <title>Chryseolinea flavus sp. nov., a member of the phylum Bacteroidetes isolated from soil.</title>
        <authorList>
            <person name="Li Y."/>
            <person name="Wang J."/>
        </authorList>
    </citation>
    <scope>NUCLEOTIDE SEQUENCE [LARGE SCALE GENOMIC DNA]</scope>
    <source>
        <strain evidence="2 3">SDU1-6</strain>
    </source>
</reference>